<dbReference type="AlphaFoldDB" id="A0A8S3IZ26"/>
<proteinExistence type="predicted"/>
<evidence type="ECO:0000256" key="1">
    <source>
        <dbReference type="SAM" id="MobiDB-lite"/>
    </source>
</evidence>
<evidence type="ECO:0000313" key="2">
    <source>
        <dbReference type="EMBL" id="CAF5209919.1"/>
    </source>
</evidence>
<feature type="compositionally biased region" description="Basic and acidic residues" evidence="1">
    <location>
        <begin position="45"/>
        <end position="55"/>
    </location>
</feature>
<feature type="region of interest" description="Disordered" evidence="1">
    <location>
        <begin position="1"/>
        <end position="55"/>
    </location>
</feature>
<comment type="caution">
    <text evidence="2">The sequence shown here is derived from an EMBL/GenBank/DDBJ whole genome shotgun (WGS) entry which is preliminary data.</text>
</comment>
<feature type="non-terminal residue" evidence="2">
    <location>
        <position position="1"/>
    </location>
</feature>
<evidence type="ECO:0000313" key="3">
    <source>
        <dbReference type="Proteomes" id="UP000681720"/>
    </source>
</evidence>
<gene>
    <name evidence="2" type="ORF">GIL414_LOCUS79423</name>
</gene>
<dbReference type="Proteomes" id="UP000681720">
    <property type="component" value="Unassembled WGS sequence"/>
</dbReference>
<sequence>SSKRQAVATTLDVNINNESPSIGTGNQTARPPIDNASLSSSNTDSSKKSTDNLLS</sequence>
<dbReference type="EMBL" id="CAJOBJ010352270">
    <property type="protein sequence ID" value="CAF5209919.1"/>
    <property type="molecule type" value="Genomic_DNA"/>
</dbReference>
<organism evidence="2 3">
    <name type="scientific">Rotaria magnacalcarata</name>
    <dbReference type="NCBI Taxonomy" id="392030"/>
    <lineage>
        <taxon>Eukaryota</taxon>
        <taxon>Metazoa</taxon>
        <taxon>Spiralia</taxon>
        <taxon>Gnathifera</taxon>
        <taxon>Rotifera</taxon>
        <taxon>Eurotatoria</taxon>
        <taxon>Bdelloidea</taxon>
        <taxon>Philodinida</taxon>
        <taxon>Philodinidae</taxon>
        <taxon>Rotaria</taxon>
    </lineage>
</organism>
<accession>A0A8S3IZ26</accession>
<name>A0A8S3IZ26_9BILA</name>
<protein>
    <submittedName>
        <fullName evidence="2">Uncharacterized protein</fullName>
    </submittedName>
</protein>
<feature type="compositionally biased region" description="Polar residues" evidence="1">
    <location>
        <begin position="7"/>
        <end position="29"/>
    </location>
</feature>
<reference evidence="2" key="1">
    <citation type="submission" date="2021-02" db="EMBL/GenBank/DDBJ databases">
        <authorList>
            <person name="Nowell W R."/>
        </authorList>
    </citation>
    <scope>NUCLEOTIDE SEQUENCE</scope>
</reference>